<proteinExistence type="predicted"/>
<reference evidence="2 3" key="1">
    <citation type="submission" date="2020-08" db="EMBL/GenBank/DDBJ databases">
        <title>Genomic Encyclopedia of Type Strains, Phase III (KMG-III): the genomes of soil and plant-associated and newly described type strains.</title>
        <authorList>
            <person name="Whitman W."/>
        </authorList>
    </citation>
    <scope>NUCLEOTIDE SEQUENCE [LARGE SCALE GENOMIC DNA]</scope>
    <source>
        <strain evidence="2 3">CECT 8840</strain>
    </source>
</reference>
<evidence type="ECO:0000313" key="2">
    <source>
        <dbReference type="EMBL" id="MBB4920491.1"/>
    </source>
</evidence>
<organism evidence="2 3">
    <name type="scientific">Streptosporangium saharense</name>
    <dbReference type="NCBI Taxonomy" id="1706840"/>
    <lineage>
        <taxon>Bacteria</taxon>
        <taxon>Bacillati</taxon>
        <taxon>Actinomycetota</taxon>
        <taxon>Actinomycetes</taxon>
        <taxon>Streptosporangiales</taxon>
        <taxon>Streptosporangiaceae</taxon>
        <taxon>Streptosporangium</taxon>
    </lineage>
</organism>
<dbReference type="EMBL" id="JACHJP010000013">
    <property type="protein sequence ID" value="MBB4920491.1"/>
    <property type="molecule type" value="Genomic_DNA"/>
</dbReference>
<feature type="compositionally biased region" description="Basic and acidic residues" evidence="1">
    <location>
        <begin position="65"/>
        <end position="76"/>
    </location>
</feature>
<evidence type="ECO:0000313" key="3">
    <source>
        <dbReference type="Proteomes" id="UP000552644"/>
    </source>
</evidence>
<gene>
    <name evidence="2" type="ORF">FHS44_007640</name>
</gene>
<evidence type="ECO:0000256" key="1">
    <source>
        <dbReference type="SAM" id="MobiDB-lite"/>
    </source>
</evidence>
<keyword evidence="3" id="KW-1185">Reference proteome</keyword>
<accession>A0A7W7VRT9</accession>
<dbReference type="Proteomes" id="UP000552644">
    <property type="component" value="Unassembled WGS sequence"/>
</dbReference>
<sequence length="139" mass="14632">MRAPAIGDRRVPTWDKAASATLTRIGDPAPGRFFTTGTAGVIDRVAIPREVYGRVVQLSSGNDPDAPHDIVDRANTSEDGPATRVAAPVRSPRTATGAVLVNMIHVPEATRSGQDRGMGPYAIVAYTETNGVWTHLGGS</sequence>
<protein>
    <submittedName>
        <fullName evidence="2">Uncharacterized protein</fullName>
    </submittedName>
</protein>
<dbReference type="AlphaFoldDB" id="A0A7W7VRT9"/>
<name>A0A7W7VRT9_9ACTN</name>
<comment type="caution">
    <text evidence="2">The sequence shown here is derived from an EMBL/GenBank/DDBJ whole genome shotgun (WGS) entry which is preliminary data.</text>
</comment>
<feature type="region of interest" description="Disordered" evidence="1">
    <location>
        <begin position="58"/>
        <end position="90"/>
    </location>
</feature>